<dbReference type="PROSITE" id="PS50263">
    <property type="entry name" value="CN_HYDROLASE"/>
    <property type="match status" value="1"/>
</dbReference>
<gene>
    <name evidence="2" type="ORF">L0665_09775</name>
</gene>
<evidence type="ECO:0000313" key="2">
    <source>
        <dbReference type="EMBL" id="MDE4908894.1"/>
    </source>
</evidence>
<dbReference type="SUPFAM" id="SSF56317">
    <property type="entry name" value="Carbon-nitrogen hydrolase"/>
    <property type="match status" value="1"/>
</dbReference>
<dbReference type="Pfam" id="PF00795">
    <property type="entry name" value="CN_hydrolase"/>
    <property type="match status" value="1"/>
</dbReference>
<keyword evidence="2" id="KW-0378">Hydrolase</keyword>
<dbReference type="GO" id="GO:0016787">
    <property type="term" value="F:hydrolase activity"/>
    <property type="evidence" value="ECO:0007669"/>
    <property type="project" value="UniProtKB-KW"/>
</dbReference>
<dbReference type="InterPro" id="IPR036526">
    <property type="entry name" value="C-N_Hydrolase_sf"/>
</dbReference>
<evidence type="ECO:0000313" key="3">
    <source>
        <dbReference type="Proteomes" id="UP001143747"/>
    </source>
</evidence>
<accession>A0A9Q4KUH2</accession>
<dbReference type="Gene3D" id="3.60.110.10">
    <property type="entry name" value="Carbon-nitrogen hydrolase"/>
    <property type="match status" value="1"/>
</dbReference>
<name>A0A9Q4KUH2_9EURY</name>
<protein>
    <submittedName>
        <fullName evidence="2">Carbon-nitrogen hydrolase family protein</fullName>
    </submittedName>
</protein>
<proteinExistence type="predicted"/>
<reference evidence="2" key="1">
    <citation type="submission" date="2022-01" db="EMBL/GenBank/DDBJ databases">
        <title>Draft genome of Methanogenium marinum DSM 15558.</title>
        <authorList>
            <person name="Chen S.-C."/>
            <person name="You Y.-T."/>
        </authorList>
    </citation>
    <scope>NUCLEOTIDE SEQUENCE</scope>
    <source>
        <strain evidence="2">DSM 15558</strain>
    </source>
</reference>
<dbReference type="RefSeq" id="WP_274925506.1">
    <property type="nucleotide sequence ID" value="NZ_JAKELO010000002.1"/>
</dbReference>
<dbReference type="PANTHER" id="PTHR23088">
    <property type="entry name" value="NITRILASE-RELATED"/>
    <property type="match status" value="1"/>
</dbReference>
<evidence type="ECO:0000259" key="1">
    <source>
        <dbReference type="PROSITE" id="PS50263"/>
    </source>
</evidence>
<dbReference type="PANTHER" id="PTHR23088:SF27">
    <property type="entry name" value="DEAMINATED GLUTATHIONE AMIDASE"/>
    <property type="match status" value="1"/>
</dbReference>
<organism evidence="2 3">
    <name type="scientific">Methanogenium marinum</name>
    <dbReference type="NCBI Taxonomy" id="348610"/>
    <lineage>
        <taxon>Archaea</taxon>
        <taxon>Methanobacteriati</taxon>
        <taxon>Methanobacteriota</taxon>
        <taxon>Stenosarchaea group</taxon>
        <taxon>Methanomicrobia</taxon>
        <taxon>Methanomicrobiales</taxon>
        <taxon>Methanomicrobiaceae</taxon>
        <taxon>Methanogenium</taxon>
    </lineage>
</organism>
<comment type="caution">
    <text evidence="2">The sequence shown here is derived from an EMBL/GenBank/DDBJ whole genome shotgun (WGS) entry which is preliminary data.</text>
</comment>
<sequence length="265" mass="28488">MNEGTVRICCVQVESAPDVPEINLARAVDFALEAKKQGASLISFPEQYPTGWDPQGTGYTDDGAGAICRGWSAVAEEAGIHVMGSYRKETESMPQNVAAVFAPDGALIAEYAKIHLFSPGGEDKSFLSGERLSIFTLGGIRFGIAICYDLRFADLFGAYARRGCDAVIVPAAWPCARLKHWNLFLHARALENQMYVVGINPAKGVSDGAYCGGTAVVDPWGETVVQAETSGTVLVFADIVIATVREARAAFPVRSDRRDDLYSSL</sequence>
<keyword evidence="3" id="KW-1185">Reference proteome</keyword>
<feature type="domain" description="CN hydrolase" evidence="1">
    <location>
        <begin position="6"/>
        <end position="241"/>
    </location>
</feature>
<dbReference type="Proteomes" id="UP001143747">
    <property type="component" value="Unassembled WGS sequence"/>
</dbReference>
<dbReference type="EMBL" id="JAKELO010000002">
    <property type="protein sequence ID" value="MDE4908894.1"/>
    <property type="molecule type" value="Genomic_DNA"/>
</dbReference>
<dbReference type="InterPro" id="IPR003010">
    <property type="entry name" value="C-N_Hydrolase"/>
</dbReference>
<dbReference type="AlphaFoldDB" id="A0A9Q4KUH2"/>